<evidence type="ECO:0000256" key="1">
    <source>
        <dbReference type="SAM" id="Phobius"/>
    </source>
</evidence>
<keyword evidence="3" id="KW-1185">Reference proteome</keyword>
<organism evidence="2 3">
    <name type="scientific">Salegentibacter maritimus</name>
    <dbReference type="NCBI Taxonomy" id="2794347"/>
    <lineage>
        <taxon>Bacteria</taxon>
        <taxon>Pseudomonadati</taxon>
        <taxon>Bacteroidota</taxon>
        <taxon>Flavobacteriia</taxon>
        <taxon>Flavobacteriales</taxon>
        <taxon>Flavobacteriaceae</taxon>
        <taxon>Salegentibacter</taxon>
    </lineage>
</organism>
<sequence>MRDAEEFKIESGNALYTTLTYKLLSGGFWIYIFLLFKNLMKNLLAGQLFTRFQIASFRLIGQLIIYITIIDALAYFIFRIIFQGRLRISADLFDFWFVIGIGLFLIFLSSIFNNAKILKEENKLTV</sequence>
<comment type="caution">
    <text evidence="2">The sequence shown here is derived from an EMBL/GenBank/DDBJ whole genome shotgun (WGS) entry which is preliminary data.</text>
</comment>
<evidence type="ECO:0000313" key="3">
    <source>
        <dbReference type="Proteomes" id="UP000635665"/>
    </source>
</evidence>
<dbReference type="Proteomes" id="UP000635665">
    <property type="component" value="Unassembled WGS sequence"/>
</dbReference>
<dbReference type="RefSeq" id="WP_198638036.1">
    <property type="nucleotide sequence ID" value="NZ_JAEHNY010000003.1"/>
</dbReference>
<feature type="transmembrane region" description="Helical" evidence="1">
    <location>
        <begin position="20"/>
        <end position="39"/>
    </location>
</feature>
<name>A0ABS0TH82_9FLAO</name>
<dbReference type="EMBL" id="JAEHNY010000003">
    <property type="protein sequence ID" value="MBI6119343.1"/>
    <property type="molecule type" value="Genomic_DNA"/>
</dbReference>
<keyword evidence="1" id="KW-1133">Transmembrane helix</keyword>
<dbReference type="Pfam" id="PF11188">
    <property type="entry name" value="DUF2975"/>
    <property type="match status" value="1"/>
</dbReference>
<keyword evidence="1" id="KW-0472">Membrane</keyword>
<keyword evidence="1" id="KW-0812">Transmembrane</keyword>
<reference evidence="2 3" key="1">
    <citation type="submission" date="2020-12" db="EMBL/GenBank/DDBJ databases">
        <title>Salegentibacter orientalis sp. nov., isolated from costal sediment.</title>
        <authorList>
            <person name="Lian F.-B."/>
        </authorList>
    </citation>
    <scope>NUCLEOTIDE SEQUENCE [LARGE SCALE GENOMIC DNA]</scope>
    <source>
        <strain evidence="2 3">F60176</strain>
    </source>
</reference>
<protein>
    <submittedName>
        <fullName evidence="2">DUF2975 domain-containing protein</fullName>
    </submittedName>
</protein>
<proteinExistence type="predicted"/>
<evidence type="ECO:0000313" key="2">
    <source>
        <dbReference type="EMBL" id="MBI6119343.1"/>
    </source>
</evidence>
<feature type="transmembrane region" description="Helical" evidence="1">
    <location>
        <begin position="59"/>
        <end position="81"/>
    </location>
</feature>
<feature type="transmembrane region" description="Helical" evidence="1">
    <location>
        <begin position="93"/>
        <end position="113"/>
    </location>
</feature>
<accession>A0ABS0TH82</accession>
<gene>
    <name evidence="2" type="ORF">I6U50_04815</name>
</gene>
<dbReference type="InterPro" id="IPR021354">
    <property type="entry name" value="DUF2975"/>
</dbReference>